<proteinExistence type="predicted"/>
<dbReference type="AlphaFoldDB" id="A0A8H3QR22"/>
<reference evidence="2" key="1">
    <citation type="submission" date="2019-10" db="EMBL/GenBank/DDBJ databases">
        <title>Conservation and host-specific expression of non-tandemly repeated heterogenous ribosome RNA gene in arbuscular mycorrhizal fungi.</title>
        <authorList>
            <person name="Maeda T."/>
            <person name="Kobayashi Y."/>
            <person name="Nakagawa T."/>
            <person name="Ezawa T."/>
            <person name="Yamaguchi K."/>
            <person name="Bino T."/>
            <person name="Nishimoto Y."/>
            <person name="Shigenobu S."/>
            <person name="Kawaguchi M."/>
        </authorList>
    </citation>
    <scope>NUCLEOTIDE SEQUENCE</scope>
    <source>
        <strain evidence="2">HR1</strain>
    </source>
</reference>
<organism evidence="2 3">
    <name type="scientific">Rhizophagus clarus</name>
    <dbReference type="NCBI Taxonomy" id="94130"/>
    <lineage>
        <taxon>Eukaryota</taxon>
        <taxon>Fungi</taxon>
        <taxon>Fungi incertae sedis</taxon>
        <taxon>Mucoromycota</taxon>
        <taxon>Glomeromycotina</taxon>
        <taxon>Glomeromycetes</taxon>
        <taxon>Glomerales</taxon>
        <taxon>Glomeraceae</taxon>
        <taxon>Rhizophagus</taxon>
    </lineage>
</organism>
<protein>
    <submittedName>
        <fullName evidence="2">Uncharacterized protein</fullName>
    </submittedName>
</protein>
<dbReference type="OrthoDB" id="2312001at2759"/>
<comment type="caution">
    <text evidence="2">The sequence shown here is derived from an EMBL/GenBank/DDBJ whole genome shotgun (WGS) entry which is preliminary data.</text>
</comment>
<keyword evidence="1" id="KW-0175">Coiled coil</keyword>
<evidence type="ECO:0000256" key="1">
    <source>
        <dbReference type="SAM" id="Coils"/>
    </source>
</evidence>
<evidence type="ECO:0000313" key="2">
    <source>
        <dbReference type="EMBL" id="GES85924.1"/>
    </source>
</evidence>
<sequence>MLDRVTKTIVIMQYEIKNRDNLKDKCEKALKDVSKRGNLSNLSNNYFPIKREKLNNIIEQWQKKYPKLYDELEGWKKEPKLQYKTVALFCEGSKMECVFLEIYDSGNSDSLDCISISRTYTTYTNPSMISKLLNKIFKHNSQNKFKKLAEKQPAALAALILSGDNGLRIIWEE</sequence>
<name>A0A8H3QR22_9GLOM</name>
<evidence type="ECO:0000313" key="3">
    <source>
        <dbReference type="Proteomes" id="UP000615446"/>
    </source>
</evidence>
<dbReference type="EMBL" id="BLAL01000158">
    <property type="protein sequence ID" value="GES85924.1"/>
    <property type="molecule type" value="Genomic_DNA"/>
</dbReference>
<accession>A0A8H3QR22</accession>
<feature type="coiled-coil region" evidence="1">
    <location>
        <begin position="51"/>
        <end position="78"/>
    </location>
</feature>
<dbReference type="Proteomes" id="UP000615446">
    <property type="component" value="Unassembled WGS sequence"/>
</dbReference>
<gene>
    <name evidence="2" type="ORF">RCL2_001301900</name>
</gene>